<evidence type="ECO:0000313" key="4">
    <source>
        <dbReference type="Proteomes" id="UP000193006"/>
    </source>
</evidence>
<evidence type="ECO:0000259" key="2">
    <source>
        <dbReference type="Pfam" id="PF02120"/>
    </source>
</evidence>
<dbReference type="InterPro" id="IPR021136">
    <property type="entry name" value="Flagellar_hook_control-like_C"/>
</dbReference>
<dbReference type="Proteomes" id="UP000193006">
    <property type="component" value="Chromosome"/>
</dbReference>
<dbReference type="STRING" id="199441.BkAM31D_14745"/>
<dbReference type="CDD" id="cd17470">
    <property type="entry name" value="T3SS_Flik_C"/>
    <property type="match status" value="1"/>
</dbReference>
<dbReference type="InterPro" id="IPR038610">
    <property type="entry name" value="FliK-like_C_sf"/>
</dbReference>
<dbReference type="Pfam" id="PF02120">
    <property type="entry name" value="Flg_hook"/>
    <property type="match status" value="1"/>
</dbReference>
<keyword evidence="3" id="KW-0966">Cell projection</keyword>
<dbReference type="Gene3D" id="3.30.750.140">
    <property type="match status" value="1"/>
</dbReference>
<feature type="domain" description="Flagellar hook-length control protein-like C-terminal" evidence="2">
    <location>
        <begin position="260"/>
        <end position="337"/>
    </location>
</feature>
<sequence length="381" mass="42979">MTDTAIYIGTSGSSSLIRVNNPTKVESDRSFAQILGQETAVSKRDGPSEFEEKTTSLSEFLNELIQLNQEMDDISFEADEEITSLLQILAPELDDIIHNVLQSPVSDNEGVHTLSDVGQFILSMIVSSKVSQNTHSHSHTEKMDLSIALSGLSNKVLGIDLSDTNSTKEIIQQFRLFMERNQPKEQLLDSQENNKSLLDLKLSVSDPLPSNIVKNHSNGHEVGHLQLKTEQAVMYIGDRLPKEVQAQQFLRQFHSFLKRGVFTQNQGNMNTFTIKLFPAHLGRLHIHLTQLDGSITAQITTGNHAVRDLIESQITQLRQAFIQLQLQVDRIEVTQQNLDEQKEREKESSSGGNEREEDAQDQDQLPVFHQLLEEARFNEEI</sequence>
<feature type="compositionally biased region" description="Basic and acidic residues" evidence="1">
    <location>
        <begin position="339"/>
        <end position="348"/>
    </location>
</feature>
<dbReference type="AlphaFoldDB" id="A0A1X9MC64"/>
<dbReference type="RefSeq" id="WP_066150216.1">
    <property type="nucleotide sequence ID" value="NZ_CP020814.1"/>
</dbReference>
<proteinExistence type="predicted"/>
<name>A0A1X9MC64_9BACI</name>
<accession>A0A1X9MC64</accession>
<reference evidence="3 4" key="1">
    <citation type="submission" date="2017-04" db="EMBL/GenBank/DDBJ databases">
        <title>Bacillus krulwichiae AM31D Genome sequencing and assembly.</title>
        <authorList>
            <person name="Krulwich T.A."/>
            <person name="Anastor L."/>
            <person name="Ehrlich R."/>
            <person name="Ehrlich G.D."/>
            <person name="Janto B."/>
        </authorList>
    </citation>
    <scope>NUCLEOTIDE SEQUENCE [LARGE SCALE GENOMIC DNA]</scope>
    <source>
        <strain evidence="3 4">AM31D</strain>
    </source>
</reference>
<keyword evidence="3" id="KW-0969">Cilium</keyword>
<evidence type="ECO:0000256" key="1">
    <source>
        <dbReference type="SAM" id="MobiDB-lite"/>
    </source>
</evidence>
<keyword evidence="4" id="KW-1185">Reference proteome</keyword>
<organism evidence="3 4">
    <name type="scientific">Halalkalibacter krulwichiae</name>
    <dbReference type="NCBI Taxonomy" id="199441"/>
    <lineage>
        <taxon>Bacteria</taxon>
        <taxon>Bacillati</taxon>
        <taxon>Bacillota</taxon>
        <taxon>Bacilli</taxon>
        <taxon>Bacillales</taxon>
        <taxon>Bacillaceae</taxon>
        <taxon>Halalkalibacter</taxon>
    </lineage>
</organism>
<evidence type="ECO:0000313" key="3">
    <source>
        <dbReference type="EMBL" id="ARK30996.1"/>
    </source>
</evidence>
<feature type="region of interest" description="Disordered" evidence="1">
    <location>
        <begin position="337"/>
        <end position="366"/>
    </location>
</feature>
<gene>
    <name evidence="3" type="ORF">BkAM31D_14745</name>
</gene>
<keyword evidence="3" id="KW-0282">Flagellum</keyword>
<dbReference type="EMBL" id="CP020814">
    <property type="protein sequence ID" value="ARK30996.1"/>
    <property type="molecule type" value="Genomic_DNA"/>
</dbReference>
<dbReference type="KEGG" id="bkw:BkAM31D_14745"/>
<protein>
    <submittedName>
        <fullName evidence="3">Flagellar hook-length control protein FliK</fullName>
    </submittedName>
</protein>